<keyword evidence="3" id="KW-1185">Reference proteome</keyword>
<dbReference type="EMBL" id="KV425896">
    <property type="protein sequence ID" value="KZW01122.1"/>
    <property type="molecule type" value="Genomic_DNA"/>
</dbReference>
<accession>A0A165NRN4</accession>
<reference evidence="2 3" key="1">
    <citation type="journal article" date="2016" name="Mol. Biol. Evol.">
        <title>Comparative Genomics of Early-Diverging Mushroom-Forming Fungi Provides Insights into the Origins of Lignocellulose Decay Capabilities.</title>
        <authorList>
            <person name="Nagy L.G."/>
            <person name="Riley R."/>
            <person name="Tritt A."/>
            <person name="Adam C."/>
            <person name="Daum C."/>
            <person name="Floudas D."/>
            <person name="Sun H."/>
            <person name="Yadav J.S."/>
            <person name="Pangilinan J."/>
            <person name="Larsson K.H."/>
            <person name="Matsuura K."/>
            <person name="Barry K."/>
            <person name="Labutti K."/>
            <person name="Kuo R."/>
            <person name="Ohm R.A."/>
            <person name="Bhattacharya S.S."/>
            <person name="Shirouzu T."/>
            <person name="Yoshinaga Y."/>
            <person name="Martin F.M."/>
            <person name="Grigoriev I.V."/>
            <person name="Hibbett D.S."/>
        </authorList>
    </citation>
    <scope>NUCLEOTIDE SEQUENCE [LARGE SCALE GENOMIC DNA]</scope>
    <source>
        <strain evidence="2 3">HHB12029</strain>
    </source>
</reference>
<proteinExistence type="predicted"/>
<gene>
    <name evidence="2" type="ORF">EXIGLDRAFT_761128</name>
</gene>
<dbReference type="Proteomes" id="UP000077266">
    <property type="component" value="Unassembled WGS sequence"/>
</dbReference>
<dbReference type="AlphaFoldDB" id="A0A165NRN4"/>
<feature type="region of interest" description="Disordered" evidence="1">
    <location>
        <begin position="1"/>
        <end position="94"/>
    </location>
</feature>
<dbReference type="InParanoid" id="A0A165NRN4"/>
<evidence type="ECO:0000313" key="3">
    <source>
        <dbReference type="Proteomes" id="UP000077266"/>
    </source>
</evidence>
<feature type="compositionally biased region" description="Polar residues" evidence="1">
    <location>
        <begin position="75"/>
        <end position="94"/>
    </location>
</feature>
<organism evidence="2 3">
    <name type="scientific">Exidia glandulosa HHB12029</name>
    <dbReference type="NCBI Taxonomy" id="1314781"/>
    <lineage>
        <taxon>Eukaryota</taxon>
        <taxon>Fungi</taxon>
        <taxon>Dikarya</taxon>
        <taxon>Basidiomycota</taxon>
        <taxon>Agaricomycotina</taxon>
        <taxon>Agaricomycetes</taxon>
        <taxon>Auriculariales</taxon>
        <taxon>Exidiaceae</taxon>
        <taxon>Exidia</taxon>
    </lineage>
</organism>
<protein>
    <submittedName>
        <fullName evidence="2">Uncharacterized protein</fullName>
    </submittedName>
</protein>
<evidence type="ECO:0000313" key="2">
    <source>
        <dbReference type="EMBL" id="KZW01122.1"/>
    </source>
</evidence>
<evidence type="ECO:0000256" key="1">
    <source>
        <dbReference type="SAM" id="MobiDB-lite"/>
    </source>
</evidence>
<name>A0A165NRN4_EXIGL</name>
<sequence>MPPFAPNSRTSPAVAQDTDYYATPTDDIVMTDVTPLQTEDKTVSDAGTASSPHRLHGTADVQTGEQSPKYRITDVITTRSQCSSTRESQKSFTRSFVRQIENEEAGMGVRVANQADESKGGLVSVETLLIDVVYTRVSIGRRVRKRQSAMCN</sequence>